<gene>
    <name evidence="10" type="ORF">BKP64_10385</name>
</gene>
<reference evidence="10 11" key="1">
    <citation type="submission" date="2016-10" db="EMBL/GenBank/DDBJ databases">
        <title>Marinobacter salinus sp. nov., a moderately halophilic bacterium isolated from a tidal flat environment.</title>
        <authorList>
            <person name="Park S.-J."/>
        </authorList>
    </citation>
    <scope>NUCLEOTIDE SEQUENCE [LARGE SCALE GENOMIC DNA]</scope>
    <source>
        <strain evidence="10 11">Hb8</strain>
    </source>
</reference>
<proteinExistence type="inferred from homology"/>
<dbReference type="AlphaFoldDB" id="A0A1D9GLR8"/>
<keyword evidence="4 7" id="KW-0574">Periplasm</keyword>
<comment type="similarity">
    <text evidence="2 7">Belongs to the thioredoxin family. DsbC subfamily.</text>
</comment>
<dbReference type="Gene3D" id="3.10.450.70">
    <property type="entry name" value="Disulphide bond isomerase, DsbC/G, N-terminal"/>
    <property type="match status" value="1"/>
</dbReference>
<feature type="domain" description="Thioredoxin-like fold" evidence="9">
    <location>
        <begin position="121"/>
        <end position="243"/>
    </location>
</feature>
<keyword evidence="11" id="KW-1185">Reference proteome</keyword>
<comment type="function">
    <text evidence="7">Required for disulfide bond formation in some periplasmic proteins. Acts by transferring its disulfide bond to other proteins and is reduced in the process.</text>
</comment>
<keyword evidence="3 7" id="KW-0732">Signal</keyword>
<dbReference type="SUPFAM" id="SSF54423">
    <property type="entry name" value="DsbC/DsbG N-terminal domain-like"/>
    <property type="match status" value="1"/>
</dbReference>
<evidence type="ECO:0000256" key="1">
    <source>
        <dbReference type="ARBA" id="ARBA00004418"/>
    </source>
</evidence>
<feature type="chain" id="PRO_5010004350" description="Thiol:disulfide interchange protein" evidence="7">
    <location>
        <begin position="29"/>
        <end position="248"/>
    </location>
</feature>
<dbReference type="OrthoDB" id="12976at2"/>
<feature type="signal peptide" evidence="7">
    <location>
        <begin position="1"/>
        <end position="28"/>
    </location>
</feature>
<evidence type="ECO:0000256" key="5">
    <source>
        <dbReference type="ARBA" id="ARBA00023157"/>
    </source>
</evidence>
<dbReference type="STRING" id="1874317.BKP64_10385"/>
<evidence type="ECO:0000256" key="4">
    <source>
        <dbReference type="ARBA" id="ARBA00022764"/>
    </source>
</evidence>
<dbReference type="InterPro" id="IPR018950">
    <property type="entry name" value="DiS-bond_isomerase_DsbC/G_N"/>
</dbReference>
<evidence type="ECO:0000259" key="9">
    <source>
        <dbReference type="Pfam" id="PF13098"/>
    </source>
</evidence>
<dbReference type="InterPro" id="IPR033954">
    <property type="entry name" value="DiS-bond_Isoase_DsbC/G"/>
</dbReference>
<comment type="subcellular location">
    <subcellularLocation>
        <location evidence="1 7">Periplasm</location>
    </subcellularLocation>
</comment>
<organism evidence="10 11">
    <name type="scientific">Marinobacter salinus</name>
    <dbReference type="NCBI Taxonomy" id="1874317"/>
    <lineage>
        <taxon>Bacteria</taxon>
        <taxon>Pseudomonadati</taxon>
        <taxon>Pseudomonadota</taxon>
        <taxon>Gammaproteobacteria</taxon>
        <taxon>Pseudomonadales</taxon>
        <taxon>Marinobacteraceae</taxon>
        <taxon>Marinobacter</taxon>
    </lineage>
</organism>
<dbReference type="InterPro" id="IPR036249">
    <property type="entry name" value="Thioredoxin-like_sf"/>
</dbReference>
<keyword evidence="5" id="KW-1015">Disulfide bond</keyword>
<dbReference type="KEGG" id="msq:BKP64_10385"/>
<evidence type="ECO:0000256" key="2">
    <source>
        <dbReference type="ARBA" id="ARBA00009813"/>
    </source>
</evidence>
<dbReference type="SUPFAM" id="SSF52833">
    <property type="entry name" value="Thioredoxin-like"/>
    <property type="match status" value="1"/>
</dbReference>
<dbReference type="GO" id="GO:0042597">
    <property type="term" value="C:periplasmic space"/>
    <property type="evidence" value="ECO:0007669"/>
    <property type="project" value="UniProtKB-SubCell"/>
</dbReference>
<evidence type="ECO:0000259" key="8">
    <source>
        <dbReference type="Pfam" id="PF10411"/>
    </source>
</evidence>
<evidence type="ECO:0000256" key="3">
    <source>
        <dbReference type="ARBA" id="ARBA00022729"/>
    </source>
</evidence>
<dbReference type="GO" id="GO:0016853">
    <property type="term" value="F:isomerase activity"/>
    <property type="evidence" value="ECO:0007669"/>
    <property type="project" value="UniProtKB-KW"/>
</dbReference>
<protein>
    <recommendedName>
        <fullName evidence="7">Thiol:disulfide interchange protein</fullName>
    </recommendedName>
</protein>
<evidence type="ECO:0000313" key="10">
    <source>
        <dbReference type="EMBL" id="AOY88539.1"/>
    </source>
</evidence>
<evidence type="ECO:0000256" key="6">
    <source>
        <dbReference type="ARBA" id="ARBA00023284"/>
    </source>
</evidence>
<dbReference type="PANTHER" id="PTHR35272:SF3">
    <property type="entry name" value="THIOL:DISULFIDE INTERCHANGE PROTEIN DSBC"/>
    <property type="match status" value="1"/>
</dbReference>
<dbReference type="Proteomes" id="UP000177445">
    <property type="component" value="Chromosome"/>
</dbReference>
<dbReference type="Gene3D" id="3.40.30.10">
    <property type="entry name" value="Glutaredoxin"/>
    <property type="match status" value="1"/>
</dbReference>
<evidence type="ECO:0000256" key="7">
    <source>
        <dbReference type="RuleBase" id="RU364038"/>
    </source>
</evidence>
<evidence type="ECO:0000313" key="11">
    <source>
        <dbReference type="Proteomes" id="UP000177445"/>
    </source>
</evidence>
<name>A0A1D9GLR8_9GAMM</name>
<dbReference type="CDD" id="cd03020">
    <property type="entry name" value="DsbA_DsbC_DsbG"/>
    <property type="match status" value="1"/>
</dbReference>
<accession>A0A1D9GLR8</accession>
<dbReference type="Pfam" id="PF13098">
    <property type="entry name" value="Thioredoxin_2"/>
    <property type="match status" value="1"/>
</dbReference>
<dbReference type="Pfam" id="PF10411">
    <property type="entry name" value="DsbC_N"/>
    <property type="match status" value="1"/>
</dbReference>
<dbReference type="EMBL" id="CP017715">
    <property type="protein sequence ID" value="AOY88539.1"/>
    <property type="molecule type" value="Genomic_DNA"/>
</dbReference>
<sequence length="248" mass="26403">MSARKSMKNVARVFGLTVGVLLAFPAAAGEIEDRIATRLAEAVPGLKVTSVRESEAEGLYEVLSNNGETIYSTADGQYLLTGDLLKITDNGIANVTEEAKAGQRRQVMAGFGDDGVISFPAKGDEKAVIDVFTDIDCPYCRKLHAEIPQLNDYGITVNYYAFPRSGPGTPSFKKYVSVWCADDPQAAMNAAKSGRSVDSATCENPVLEQYQLGGRVGVTGTPAIILEDGNMVRGYVPADNLAKGLGLL</sequence>
<dbReference type="InterPro" id="IPR051470">
    <property type="entry name" value="Thiol:disulfide_interchange"/>
</dbReference>
<dbReference type="PANTHER" id="PTHR35272">
    <property type="entry name" value="THIOL:DISULFIDE INTERCHANGE PROTEIN DSBC-RELATED"/>
    <property type="match status" value="1"/>
</dbReference>
<dbReference type="InterPro" id="IPR012336">
    <property type="entry name" value="Thioredoxin-like_fold"/>
</dbReference>
<dbReference type="InterPro" id="IPR009094">
    <property type="entry name" value="DiS-bond_isomerase_DsbC/G_N_sf"/>
</dbReference>
<keyword evidence="10" id="KW-0413">Isomerase</keyword>
<keyword evidence="6 7" id="KW-0676">Redox-active center</keyword>
<feature type="domain" description="Disulphide bond isomerase DsbC/G N-terminal" evidence="8">
    <location>
        <begin position="27"/>
        <end position="97"/>
    </location>
</feature>